<evidence type="ECO:0000313" key="7">
    <source>
        <dbReference type="Proteomes" id="UP000221165"/>
    </source>
</evidence>
<accession>A0A2C6L2R1</accession>
<dbReference type="Pfam" id="PF00249">
    <property type="entry name" value="Myb_DNA-binding"/>
    <property type="match status" value="1"/>
</dbReference>
<dbReference type="Pfam" id="PF21884">
    <property type="entry name" value="ZUO1-like_ZHD"/>
    <property type="match status" value="1"/>
</dbReference>
<dbReference type="SMART" id="SM00271">
    <property type="entry name" value="DnaJ"/>
    <property type="match status" value="1"/>
</dbReference>
<keyword evidence="7" id="KW-1185">Reference proteome</keyword>
<feature type="compositionally biased region" description="Polar residues" evidence="2">
    <location>
        <begin position="712"/>
        <end position="740"/>
    </location>
</feature>
<dbReference type="Pfam" id="PF00226">
    <property type="entry name" value="DnaJ"/>
    <property type="match status" value="1"/>
</dbReference>
<evidence type="ECO:0008006" key="8">
    <source>
        <dbReference type="Google" id="ProtNLM"/>
    </source>
</evidence>
<dbReference type="GO" id="GO:0043022">
    <property type="term" value="F:ribosome binding"/>
    <property type="evidence" value="ECO:0007669"/>
    <property type="project" value="InterPro"/>
</dbReference>
<feature type="compositionally biased region" description="Low complexity" evidence="2">
    <location>
        <begin position="194"/>
        <end position="230"/>
    </location>
</feature>
<dbReference type="CDD" id="cd06257">
    <property type="entry name" value="DnaJ"/>
    <property type="match status" value="1"/>
</dbReference>
<dbReference type="PROSITE" id="PS50090">
    <property type="entry name" value="MYB_LIKE"/>
    <property type="match status" value="2"/>
</dbReference>
<name>A0A2C6L2R1_9APIC</name>
<evidence type="ECO:0000256" key="2">
    <source>
        <dbReference type="SAM" id="MobiDB-lite"/>
    </source>
</evidence>
<dbReference type="SUPFAM" id="SSF46565">
    <property type="entry name" value="Chaperone J-domain"/>
    <property type="match status" value="2"/>
</dbReference>
<dbReference type="PROSITE" id="PS51293">
    <property type="entry name" value="SANT"/>
    <property type="match status" value="1"/>
</dbReference>
<evidence type="ECO:0000259" key="4">
    <source>
        <dbReference type="PROSITE" id="PS50090"/>
    </source>
</evidence>
<protein>
    <recommendedName>
        <fullName evidence="8">DnaJ domain-containing protein</fullName>
    </recommendedName>
</protein>
<sequence>MPSSTTSSSLSLLLKVSPSSSFFYPRLCGFASIEEQEAFKPVICCSLCIIQRRLESAGKAFFERFELSQISEEDEEQGGGKRGGLSKGKRSTSKKGGDNSKEDEEEKFSSIDEERWKNKRRGGAAGGGRSGGGGGGGSSGFASSARLKRLIGEEKTLYEILGVSEGATADEIKKQYRRLVLEHHPDKAKRRSDLSSSSSARPHTSSPQSNSLQRSSSTTSSSSIPEATSPRAGRGEDKREEDMRRKEGKGSDGAENSGKSVERETPSSSSSFSGDGSTRTQEGEREGASPIVGEGENRKKIEKKNSKEGEEEGEGGGHSYFLKIQEAYEALTDKEFRRQYDSALPFDDTVPSVSAVQRPEEFYTIFAPVFQSNARWSSRRPVPTLGDEETPMEKVRGFYDFWFEFQSWRDFGVHDEYDLNDAECREERRWMERENQKIRKKHIKAERARIQKLVETAYALREAEEEERRQQEEKQRELQEQRRLRDCHKKWRQRARQLHGLYCCGEEKRGKEGVDELQVQELCQKLELKELSGLCYQVYQAAGIEAPTMVEEGRVGDPTPLPEGVCGDDHETCRKVAEVFARRWNEVKEAEKAKEEEQMKENARRQAERKAQEEAKRLARQSSWTPDELSLLAKGLQKFPGGTPRRWKLIADLIGTKTQEEVVEKTKEMSEGASLKAMGSKISQVAFDQFKVHNQGAFKKIEADPDQKDVGDTSTGATQGASGCSRVTENGTSPEWSPAQQMSLEKALAKYPSTMPVNERWSAIAEEVPGKTKKECVERFKQIRAAILAKKKG</sequence>
<dbReference type="InterPro" id="IPR001005">
    <property type="entry name" value="SANT/Myb"/>
</dbReference>
<dbReference type="GO" id="GO:0005829">
    <property type="term" value="C:cytosol"/>
    <property type="evidence" value="ECO:0007669"/>
    <property type="project" value="TreeGrafter"/>
</dbReference>
<dbReference type="InterPro" id="IPR009057">
    <property type="entry name" value="Homeodomain-like_sf"/>
</dbReference>
<dbReference type="GO" id="GO:0030544">
    <property type="term" value="F:Hsp70 protein binding"/>
    <property type="evidence" value="ECO:0007669"/>
    <property type="project" value="InterPro"/>
</dbReference>
<gene>
    <name evidence="6" type="ORF">CSUI_003998</name>
</gene>
<dbReference type="Proteomes" id="UP000221165">
    <property type="component" value="Unassembled WGS sequence"/>
</dbReference>
<dbReference type="VEuPathDB" id="ToxoDB:CSUI_003998"/>
<feature type="coiled-coil region" evidence="1">
    <location>
        <begin position="453"/>
        <end position="484"/>
    </location>
</feature>
<dbReference type="PANTHER" id="PTHR43999">
    <property type="entry name" value="DNAJ HOMOLOG SUBFAMILY C MEMBER 2"/>
    <property type="match status" value="1"/>
</dbReference>
<feature type="domain" description="Myb-like" evidence="4">
    <location>
        <begin position="736"/>
        <end position="784"/>
    </location>
</feature>
<dbReference type="InterPro" id="IPR054076">
    <property type="entry name" value="ZUO1-like_ZHD"/>
</dbReference>
<keyword evidence="1" id="KW-0175">Coiled coil</keyword>
<evidence type="ECO:0000259" key="5">
    <source>
        <dbReference type="PROSITE" id="PS51293"/>
    </source>
</evidence>
<proteinExistence type="predicted"/>
<dbReference type="Pfam" id="PF23082">
    <property type="entry name" value="Myb_DNA-binding_2"/>
    <property type="match status" value="1"/>
</dbReference>
<evidence type="ECO:0000256" key="1">
    <source>
        <dbReference type="SAM" id="Coils"/>
    </source>
</evidence>
<feature type="region of interest" description="Disordered" evidence="2">
    <location>
        <begin position="182"/>
        <end position="320"/>
    </location>
</feature>
<feature type="region of interest" description="Disordered" evidence="2">
    <location>
        <begin position="705"/>
        <end position="740"/>
    </location>
</feature>
<dbReference type="InterPro" id="IPR017884">
    <property type="entry name" value="SANT_dom"/>
</dbReference>
<dbReference type="Gene3D" id="1.10.10.60">
    <property type="entry name" value="Homeodomain-like"/>
    <property type="match status" value="2"/>
</dbReference>
<dbReference type="AlphaFoldDB" id="A0A2C6L2R1"/>
<comment type="caution">
    <text evidence="6">The sequence shown here is derived from an EMBL/GenBank/DDBJ whole genome shotgun (WGS) entry which is preliminary data.</text>
</comment>
<dbReference type="PROSITE" id="PS50076">
    <property type="entry name" value="DNAJ_2"/>
    <property type="match status" value="1"/>
</dbReference>
<dbReference type="GO" id="GO:0006450">
    <property type="term" value="P:regulation of translational fidelity"/>
    <property type="evidence" value="ECO:0007669"/>
    <property type="project" value="InterPro"/>
</dbReference>
<dbReference type="PANTHER" id="PTHR43999:SF1">
    <property type="entry name" value="DNAJ HOMOLOG SUBFAMILY C MEMBER 2"/>
    <property type="match status" value="1"/>
</dbReference>
<dbReference type="RefSeq" id="XP_067923819.1">
    <property type="nucleotide sequence ID" value="XM_068064193.1"/>
</dbReference>
<feature type="compositionally biased region" description="Basic and acidic residues" evidence="2">
    <location>
        <begin position="591"/>
        <end position="617"/>
    </location>
</feature>
<dbReference type="OrthoDB" id="1690618at2759"/>
<feature type="domain" description="Myb-like" evidence="4">
    <location>
        <begin position="616"/>
        <end position="670"/>
    </location>
</feature>
<feature type="region of interest" description="Disordered" evidence="2">
    <location>
        <begin position="591"/>
        <end position="623"/>
    </location>
</feature>
<dbReference type="InterPro" id="IPR001623">
    <property type="entry name" value="DnaJ_domain"/>
</dbReference>
<reference evidence="6 7" key="1">
    <citation type="journal article" date="2017" name="Int. J. Parasitol.">
        <title>The genome of the protozoan parasite Cystoisospora suis and a reverse vaccinology approach to identify vaccine candidates.</title>
        <authorList>
            <person name="Palmieri N."/>
            <person name="Shrestha A."/>
            <person name="Ruttkowski B."/>
            <person name="Beck T."/>
            <person name="Vogl C."/>
            <person name="Tomley F."/>
            <person name="Blake D.P."/>
            <person name="Joachim A."/>
        </authorList>
    </citation>
    <scope>NUCLEOTIDE SEQUENCE [LARGE SCALE GENOMIC DNA]</scope>
    <source>
        <strain evidence="6 7">Wien I</strain>
    </source>
</reference>
<feature type="compositionally biased region" description="Basic and acidic residues" evidence="2">
    <location>
        <begin position="295"/>
        <end position="308"/>
    </location>
</feature>
<feature type="domain" description="SANT" evidence="5">
    <location>
        <begin position="619"/>
        <end position="665"/>
    </location>
</feature>
<dbReference type="PRINTS" id="PR00625">
    <property type="entry name" value="JDOMAIN"/>
</dbReference>
<dbReference type="Gene3D" id="1.10.287.110">
    <property type="entry name" value="DnaJ domain"/>
    <property type="match status" value="1"/>
</dbReference>
<feature type="compositionally biased region" description="Low complexity" evidence="2">
    <location>
        <begin position="267"/>
        <end position="277"/>
    </location>
</feature>
<feature type="region of interest" description="Disordered" evidence="2">
    <location>
        <begin position="71"/>
        <end position="142"/>
    </location>
</feature>
<dbReference type="InterPro" id="IPR036869">
    <property type="entry name" value="J_dom_sf"/>
</dbReference>
<dbReference type="SMART" id="SM00717">
    <property type="entry name" value="SANT"/>
    <property type="match status" value="2"/>
</dbReference>
<evidence type="ECO:0000313" key="6">
    <source>
        <dbReference type="EMBL" id="PHJ22142.1"/>
    </source>
</evidence>
<dbReference type="InterPro" id="IPR044634">
    <property type="entry name" value="Zuotin/DnaJC2"/>
</dbReference>
<dbReference type="CDD" id="cd00167">
    <property type="entry name" value="SANT"/>
    <property type="match status" value="2"/>
</dbReference>
<feature type="domain" description="J" evidence="3">
    <location>
        <begin position="156"/>
        <end position="344"/>
    </location>
</feature>
<dbReference type="GeneID" id="94427404"/>
<feature type="compositionally biased region" description="Basic and acidic residues" evidence="2">
    <location>
        <begin position="107"/>
        <end position="116"/>
    </location>
</feature>
<feature type="compositionally biased region" description="Gly residues" evidence="2">
    <location>
        <begin position="123"/>
        <end position="139"/>
    </location>
</feature>
<dbReference type="SUPFAM" id="SSF46689">
    <property type="entry name" value="Homeodomain-like"/>
    <property type="match status" value="2"/>
</dbReference>
<organism evidence="6 7">
    <name type="scientific">Cystoisospora suis</name>
    <dbReference type="NCBI Taxonomy" id="483139"/>
    <lineage>
        <taxon>Eukaryota</taxon>
        <taxon>Sar</taxon>
        <taxon>Alveolata</taxon>
        <taxon>Apicomplexa</taxon>
        <taxon>Conoidasida</taxon>
        <taxon>Coccidia</taxon>
        <taxon>Eucoccidiorida</taxon>
        <taxon>Eimeriorina</taxon>
        <taxon>Sarcocystidae</taxon>
        <taxon>Cystoisospora</taxon>
    </lineage>
</organism>
<evidence type="ECO:0000259" key="3">
    <source>
        <dbReference type="PROSITE" id="PS50076"/>
    </source>
</evidence>
<dbReference type="EMBL" id="MIGC01001798">
    <property type="protein sequence ID" value="PHJ22142.1"/>
    <property type="molecule type" value="Genomic_DNA"/>
</dbReference>
<dbReference type="GO" id="GO:0051083">
    <property type="term" value="P:'de novo' cotranslational protein folding"/>
    <property type="evidence" value="ECO:0007669"/>
    <property type="project" value="InterPro"/>
</dbReference>
<feature type="compositionally biased region" description="Basic and acidic residues" evidence="2">
    <location>
        <begin position="233"/>
        <end position="252"/>
    </location>
</feature>